<feature type="domain" description="Replication-associated protein G2P N-terminal" evidence="1">
    <location>
        <begin position="50"/>
        <end position="191"/>
    </location>
</feature>
<comment type="caution">
    <text evidence="2">The sequence shown here is derived from an EMBL/GenBank/DDBJ whole genome shotgun (WGS) entry which is preliminary data.</text>
</comment>
<dbReference type="InterPro" id="IPR022686">
    <property type="entry name" value="G2P_N"/>
</dbReference>
<evidence type="ECO:0000313" key="3">
    <source>
        <dbReference type="Proteomes" id="UP001204015"/>
    </source>
</evidence>
<gene>
    <name evidence="2" type="ORF">NG821_10955</name>
</gene>
<proteinExistence type="predicted"/>
<evidence type="ECO:0000259" key="1">
    <source>
        <dbReference type="Pfam" id="PF05144"/>
    </source>
</evidence>
<protein>
    <recommendedName>
        <fullName evidence="1">Replication-associated protein G2P N-terminal domain-containing protein</fullName>
    </recommendedName>
</protein>
<sequence length="315" mass="36240">MIDSLNLNLGVTEAGGIDFLKEVPSHLDDANRSEHCFDGRFYVVNGYVGSLKVFISRMSVIIKDSSFCKWCLGNNFKTLTRGDIKLGIEKLSDTLHLPMELAKVTRLDIGQNFVLKNPTGVYLRHLGTLRYAKRLQEPTGLYYAGTNTQLAFYDKVREQTRAGENIPELYKGRNVLRYEIRFLHRLPYTLHVSEVTGRLLYDEAFYMSTIKRWYEAYKAISKINDIQLDFEAMKGKKELYRAGLLALIEQRGGELSLLDEITEAQQRGELNKRQAFEMRTAIKNVCHTTTGKLLKENCSVKELDKKVNEAVRFFR</sequence>
<accession>A0ABT1BZ44</accession>
<dbReference type="Pfam" id="PF05144">
    <property type="entry name" value="Phage_CRI"/>
    <property type="match status" value="1"/>
</dbReference>
<organism evidence="2 3">
    <name type="scientific">Segatella cerevisiae</name>
    <dbReference type="NCBI Taxonomy" id="2053716"/>
    <lineage>
        <taxon>Bacteria</taxon>
        <taxon>Pseudomonadati</taxon>
        <taxon>Bacteroidota</taxon>
        <taxon>Bacteroidia</taxon>
        <taxon>Bacteroidales</taxon>
        <taxon>Prevotellaceae</taxon>
        <taxon>Segatella</taxon>
    </lineage>
</organism>
<reference evidence="2 3" key="1">
    <citation type="submission" date="2022-06" db="EMBL/GenBank/DDBJ databases">
        <title>A taxonomic note on the genus Prevotella: Description of four novel genera and emended description of the genera Hallella and Xylanibacter.</title>
        <authorList>
            <person name="Hitch T.C.A."/>
        </authorList>
    </citation>
    <scope>NUCLEOTIDE SEQUENCE [LARGE SCALE GENOMIC DNA]</scope>
    <source>
        <strain evidence="2 3">DSM 100619</strain>
    </source>
</reference>
<dbReference type="EMBL" id="JAMXLY010000051">
    <property type="protein sequence ID" value="MCO6026349.1"/>
    <property type="molecule type" value="Genomic_DNA"/>
</dbReference>
<keyword evidence="3" id="KW-1185">Reference proteome</keyword>
<dbReference type="RefSeq" id="WP_252761704.1">
    <property type="nucleotide sequence ID" value="NZ_JAMXLY010000051.1"/>
</dbReference>
<name>A0ABT1BZ44_9BACT</name>
<evidence type="ECO:0000313" key="2">
    <source>
        <dbReference type="EMBL" id="MCO6026349.1"/>
    </source>
</evidence>
<dbReference type="Proteomes" id="UP001204015">
    <property type="component" value="Unassembled WGS sequence"/>
</dbReference>